<evidence type="ECO:0000256" key="2">
    <source>
        <dbReference type="SAM" id="Phobius"/>
    </source>
</evidence>
<gene>
    <name evidence="4" type="ORF">BCR42DRAFT_429894</name>
</gene>
<comment type="caution">
    <text evidence="4">The sequence shown here is derived from an EMBL/GenBank/DDBJ whole genome shotgun (WGS) entry which is preliminary data.</text>
</comment>
<feature type="region of interest" description="Disordered" evidence="1">
    <location>
        <begin position="374"/>
        <end position="410"/>
    </location>
</feature>
<feature type="compositionally biased region" description="Polar residues" evidence="1">
    <location>
        <begin position="10"/>
        <end position="21"/>
    </location>
</feature>
<keyword evidence="5" id="KW-1185">Reference proteome</keyword>
<proteinExistence type="predicted"/>
<keyword evidence="2" id="KW-0472">Membrane</keyword>
<dbReference type="Proteomes" id="UP000193560">
    <property type="component" value="Unassembled WGS sequence"/>
</dbReference>
<feature type="domain" description="START" evidence="3">
    <location>
        <begin position="409"/>
        <end position="585"/>
    </location>
</feature>
<dbReference type="EMBL" id="MCGE01000057">
    <property type="protein sequence ID" value="ORZ00073.1"/>
    <property type="molecule type" value="Genomic_DNA"/>
</dbReference>
<name>A0A1X2HL05_9FUNG</name>
<dbReference type="InterPro" id="IPR051213">
    <property type="entry name" value="START_lipid_transfer"/>
</dbReference>
<dbReference type="Pfam" id="PF01852">
    <property type="entry name" value="START"/>
    <property type="match status" value="1"/>
</dbReference>
<dbReference type="GO" id="GO:0008289">
    <property type="term" value="F:lipid binding"/>
    <property type="evidence" value="ECO:0007669"/>
    <property type="project" value="InterPro"/>
</dbReference>
<keyword evidence="2" id="KW-0812">Transmembrane</keyword>
<dbReference type="PROSITE" id="PS50848">
    <property type="entry name" value="START"/>
    <property type="match status" value="1"/>
</dbReference>
<keyword evidence="2" id="KW-1133">Transmembrane helix</keyword>
<feature type="compositionally biased region" description="Polar residues" evidence="1">
    <location>
        <begin position="303"/>
        <end position="317"/>
    </location>
</feature>
<feature type="compositionally biased region" description="Polar residues" evidence="1">
    <location>
        <begin position="378"/>
        <end position="395"/>
    </location>
</feature>
<sequence length="854" mass="95824">MIRGTKRQETSFLSSNTSPNIISRLGQDRDSGYTEADSDLDSHQLPQLTRGAYPFSDDEEPITKQPSTWSTTLSKTFQTSTSNSLSSTIHPPSILTTSLVHSSSYHIHQADTAIDSVRQYTHETDWKKVLKHKSGVIVYMLEKHVNGDKLAVFKGESVISGFTPQSVFYVIGMRKLWTTSKFDDGKLVQNLNETTSVIYEAYRSNGSSRAYDLTLVEKIDCSNDGVIIFACTSIDTNQVAKVSGRTRNQVKSLARKPLVIASIDKYLKSKVQVSHIGTQQQSKKPVNKLLSPLSEYTRRRPSIMTSQASTTPLSSNYKPILKNPPPRHSSLKAPQTTSRSPSLTKRITFADDIIIPPLITENTEAPIITIENSEHQLDQQSPATLDNTSSDTASSKLYPEARHRSSRKESVTSYKRLLSSDITEWKKTGECEGVKTYAKASHCGGLPILRGDGWLEGSWTAEQVCSVVQCFGARSKWDDYFKHGKIIERFSQKEYLVYTQMKSIFPINGRDFSLLTHIDSDARSETIHVVSTSVSDKLTPATDDYVRGRMLIYGWTFQALKDETGKRTGVNITFISHMDLVGMTPSPSAAIQLLTAQIPLYVLRVQQYITTKGCPPYIRRVAGKILSEVYDHDNHQYKLTYIAKHFPSKRHHHPQQQQQLHTEDSWCTDIRIHASIYKKSFKITTQPQQDILVVVRPDKTGARIYTKNDALDNTIIKIDLSPSPLDTTIESLSPPLIEGSSPEETQQKHLASATNDTIDPGTNISENQALLTTTAQTHPLVPLNNKKSTKHTYAETNRYHKQGNWDCTKEMDVQQQNHSIIIINDHLSFNGPQLALILILVVISYYIGKLSCRC</sequence>
<dbReference type="PANTHER" id="PTHR19308">
    <property type="entry name" value="PHOSPHATIDYLCHOLINE TRANSFER PROTEIN"/>
    <property type="match status" value="1"/>
</dbReference>
<dbReference type="STRING" id="90262.A0A1X2HL05"/>
<organism evidence="4 5">
    <name type="scientific">Absidia repens</name>
    <dbReference type="NCBI Taxonomy" id="90262"/>
    <lineage>
        <taxon>Eukaryota</taxon>
        <taxon>Fungi</taxon>
        <taxon>Fungi incertae sedis</taxon>
        <taxon>Mucoromycota</taxon>
        <taxon>Mucoromycotina</taxon>
        <taxon>Mucoromycetes</taxon>
        <taxon>Mucorales</taxon>
        <taxon>Cunninghamellaceae</taxon>
        <taxon>Absidia</taxon>
    </lineage>
</organism>
<feature type="region of interest" description="Disordered" evidence="1">
    <location>
        <begin position="1"/>
        <end position="70"/>
    </location>
</feature>
<dbReference type="GO" id="GO:0005737">
    <property type="term" value="C:cytoplasm"/>
    <property type="evidence" value="ECO:0007669"/>
    <property type="project" value="UniProtKB-ARBA"/>
</dbReference>
<feature type="compositionally biased region" description="Polar residues" evidence="1">
    <location>
        <begin position="332"/>
        <end position="343"/>
    </location>
</feature>
<dbReference type="PANTHER" id="PTHR19308:SF14">
    <property type="entry name" value="START DOMAIN-CONTAINING PROTEIN"/>
    <property type="match status" value="1"/>
</dbReference>
<dbReference type="SUPFAM" id="SSF55961">
    <property type="entry name" value="Bet v1-like"/>
    <property type="match status" value="2"/>
</dbReference>
<dbReference type="AlphaFoldDB" id="A0A1X2HL05"/>
<reference evidence="4 5" key="1">
    <citation type="submission" date="2016-07" db="EMBL/GenBank/DDBJ databases">
        <title>Pervasive Adenine N6-methylation of Active Genes in Fungi.</title>
        <authorList>
            <consortium name="DOE Joint Genome Institute"/>
            <person name="Mondo S.J."/>
            <person name="Dannebaum R.O."/>
            <person name="Kuo R.C."/>
            <person name="Labutti K."/>
            <person name="Haridas S."/>
            <person name="Kuo A."/>
            <person name="Salamov A."/>
            <person name="Ahrendt S.R."/>
            <person name="Lipzen A."/>
            <person name="Sullivan W."/>
            <person name="Andreopoulos W.B."/>
            <person name="Clum A."/>
            <person name="Lindquist E."/>
            <person name="Daum C."/>
            <person name="Ramamoorthy G.K."/>
            <person name="Gryganskyi A."/>
            <person name="Culley D."/>
            <person name="Magnuson J.K."/>
            <person name="James T.Y."/>
            <person name="O'Malley M.A."/>
            <person name="Stajich J.E."/>
            <person name="Spatafora J.W."/>
            <person name="Visel A."/>
            <person name="Grigoriev I.V."/>
        </authorList>
    </citation>
    <scope>NUCLEOTIDE SEQUENCE [LARGE SCALE GENOMIC DNA]</scope>
    <source>
        <strain evidence="4 5">NRRL 1336</strain>
    </source>
</reference>
<feature type="region of interest" description="Disordered" evidence="1">
    <location>
        <begin position="303"/>
        <end position="343"/>
    </location>
</feature>
<evidence type="ECO:0000313" key="4">
    <source>
        <dbReference type="EMBL" id="ORZ00073.1"/>
    </source>
</evidence>
<evidence type="ECO:0000313" key="5">
    <source>
        <dbReference type="Proteomes" id="UP000193560"/>
    </source>
</evidence>
<dbReference type="Gene3D" id="3.30.530.20">
    <property type="match status" value="2"/>
</dbReference>
<dbReference type="InterPro" id="IPR023393">
    <property type="entry name" value="START-like_dom_sf"/>
</dbReference>
<evidence type="ECO:0000256" key="1">
    <source>
        <dbReference type="SAM" id="MobiDB-lite"/>
    </source>
</evidence>
<dbReference type="OrthoDB" id="196858at2759"/>
<feature type="transmembrane region" description="Helical" evidence="2">
    <location>
        <begin position="829"/>
        <end position="848"/>
    </location>
</feature>
<protein>
    <recommendedName>
        <fullName evidence="3">START domain-containing protein</fullName>
    </recommendedName>
</protein>
<dbReference type="InterPro" id="IPR002913">
    <property type="entry name" value="START_lipid-bd_dom"/>
</dbReference>
<feature type="compositionally biased region" description="Basic and acidic residues" evidence="1">
    <location>
        <begin position="399"/>
        <end position="410"/>
    </location>
</feature>
<accession>A0A1X2HL05</accession>
<dbReference type="CDD" id="cd00177">
    <property type="entry name" value="START"/>
    <property type="match status" value="1"/>
</dbReference>
<evidence type="ECO:0000259" key="3">
    <source>
        <dbReference type="PROSITE" id="PS50848"/>
    </source>
</evidence>